<dbReference type="Pfam" id="PF06697">
    <property type="entry name" value="DUF1191"/>
    <property type="match status" value="1"/>
</dbReference>
<keyword evidence="2" id="KW-1185">Reference proteome</keyword>
<dbReference type="PANTHER" id="PTHR33512">
    <property type="entry name" value="PROTEIN, PUTATIVE (DUF1191)-RELATED"/>
    <property type="match status" value="1"/>
</dbReference>
<comment type="caution">
    <text evidence="1">The sequence shown here is derived from an EMBL/GenBank/DDBJ whole genome shotgun (WGS) entry which is preliminary data.</text>
</comment>
<feature type="non-terminal residue" evidence="1">
    <location>
        <position position="1"/>
    </location>
</feature>
<reference evidence="1 2" key="1">
    <citation type="submission" date="2021-03" db="EMBL/GenBank/DDBJ databases">
        <authorList>
            <person name="King G.J."/>
            <person name="Bancroft I."/>
            <person name="Baten A."/>
            <person name="Bloomfield J."/>
            <person name="Borpatragohain P."/>
            <person name="He Z."/>
            <person name="Irish N."/>
            <person name="Irwin J."/>
            <person name="Liu K."/>
            <person name="Mauleon R.P."/>
            <person name="Moore J."/>
            <person name="Morris R."/>
            <person name="Ostergaard L."/>
            <person name="Wang B."/>
            <person name="Wells R."/>
        </authorList>
    </citation>
    <scope>NUCLEOTIDE SEQUENCE [LARGE SCALE GENOMIC DNA]</scope>
    <source>
        <strain evidence="1">R-o-18</strain>
        <tissue evidence="1">Leaf</tissue>
    </source>
</reference>
<protein>
    <submittedName>
        <fullName evidence="1">Uncharacterized protein</fullName>
    </submittedName>
</protein>
<dbReference type="PANTHER" id="PTHR33512:SF23">
    <property type="entry name" value="F16P17.15"/>
    <property type="match status" value="1"/>
</dbReference>
<dbReference type="EMBL" id="JADBGQ010000007">
    <property type="protein sequence ID" value="KAG5388573.1"/>
    <property type="molecule type" value="Genomic_DNA"/>
</dbReference>
<proteinExistence type="predicted"/>
<dbReference type="Proteomes" id="UP000823674">
    <property type="component" value="Chromosome A08"/>
</dbReference>
<sequence length="276" mass="30965">EINNSFKIKNGDNNNILFSLSFTNNNNHIINILPSHLKGSPSTSSITQERFKGSSKLLDLLLRDYTLNSFKNQHYTIKTGVLRRIHLPYNYSGINLDAIRFRCGSLRRYGAQLQEIHIGVGAVLEPCGERLVVVRQILGLKWSDIYYKNYDLSGYRLISPVLGLLAYNAINDVVLDGKVTFAGEVKPYVCAVKTNGHFGLVVTDDQDLSKSDGLVVAGAVVTAKKRRRRAKREEKVRKTYEEEALRVVTMVGHSRVFVASPTRTLPGFVEHECVPN</sequence>
<evidence type="ECO:0000313" key="2">
    <source>
        <dbReference type="Proteomes" id="UP000823674"/>
    </source>
</evidence>
<name>A0ABQ7LSJ0_BRACM</name>
<accession>A0ABQ7LSJ0</accession>
<dbReference type="InterPro" id="IPR010605">
    <property type="entry name" value="DUF1191"/>
</dbReference>
<evidence type="ECO:0000313" key="1">
    <source>
        <dbReference type="EMBL" id="KAG5388573.1"/>
    </source>
</evidence>
<gene>
    <name evidence="1" type="primary">A08g503870.1_BraROA</name>
    <name evidence="1" type="ORF">IGI04_030114</name>
</gene>
<organism evidence="1 2">
    <name type="scientific">Brassica rapa subsp. trilocularis</name>
    <dbReference type="NCBI Taxonomy" id="1813537"/>
    <lineage>
        <taxon>Eukaryota</taxon>
        <taxon>Viridiplantae</taxon>
        <taxon>Streptophyta</taxon>
        <taxon>Embryophyta</taxon>
        <taxon>Tracheophyta</taxon>
        <taxon>Spermatophyta</taxon>
        <taxon>Magnoliopsida</taxon>
        <taxon>eudicotyledons</taxon>
        <taxon>Gunneridae</taxon>
        <taxon>Pentapetalae</taxon>
        <taxon>rosids</taxon>
        <taxon>malvids</taxon>
        <taxon>Brassicales</taxon>
        <taxon>Brassicaceae</taxon>
        <taxon>Brassiceae</taxon>
        <taxon>Brassica</taxon>
    </lineage>
</organism>